<dbReference type="InterPro" id="IPR030888">
    <property type="entry name" value="Put_ccm"/>
</dbReference>
<gene>
    <name evidence="2" type="ORF">METZ01_LOCUS283237</name>
</gene>
<proteinExistence type="predicted"/>
<name>A0A382L3I3_9ZZZZ</name>
<evidence type="ECO:0000256" key="1">
    <source>
        <dbReference type="SAM" id="Phobius"/>
    </source>
</evidence>
<reference evidence="2" key="1">
    <citation type="submission" date="2018-05" db="EMBL/GenBank/DDBJ databases">
        <authorList>
            <person name="Lanie J.A."/>
            <person name="Ng W.-L."/>
            <person name="Kazmierczak K.M."/>
            <person name="Andrzejewski T.M."/>
            <person name="Davidsen T.M."/>
            <person name="Wayne K.J."/>
            <person name="Tettelin H."/>
            <person name="Glass J.I."/>
            <person name="Rusch D."/>
            <person name="Podicherti R."/>
            <person name="Tsui H.-C.T."/>
            <person name="Winkler M.E."/>
        </authorList>
    </citation>
    <scope>NUCLEOTIDE SEQUENCE</scope>
</reference>
<keyword evidence="1" id="KW-0472">Membrane</keyword>
<feature type="transmembrane region" description="Helical" evidence="1">
    <location>
        <begin position="59"/>
        <end position="82"/>
    </location>
</feature>
<evidence type="ECO:0008006" key="3">
    <source>
        <dbReference type="Google" id="ProtNLM"/>
    </source>
</evidence>
<accession>A0A382L3I3</accession>
<keyword evidence="1" id="KW-1133">Transmembrane helix</keyword>
<organism evidence="2">
    <name type="scientific">marine metagenome</name>
    <dbReference type="NCBI Taxonomy" id="408172"/>
    <lineage>
        <taxon>unclassified sequences</taxon>
        <taxon>metagenomes</taxon>
        <taxon>ecological metagenomes</taxon>
    </lineage>
</organism>
<protein>
    <recommendedName>
        <fullName evidence="3">CcmD family protein</fullName>
    </recommendedName>
</protein>
<feature type="transmembrane region" description="Helical" evidence="1">
    <location>
        <begin position="12"/>
        <end position="39"/>
    </location>
</feature>
<evidence type="ECO:0000313" key="2">
    <source>
        <dbReference type="EMBL" id="SVC30383.1"/>
    </source>
</evidence>
<dbReference type="NCBIfam" id="TIGR04391">
    <property type="entry name" value="CcmD_alt_fam"/>
    <property type="match status" value="1"/>
</dbReference>
<dbReference type="EMBL" id="UINC01084078">
    <property type="protein sequence ID" value="SVC30383.1"/>
    <property type="molecule type" value="Genomic_DNA"/>
</dbReference>
<keyword evidence="1" id="KW-0812">Transmembrane</keyword>
<dbReference type="AlphaFoldDB" id="A0A382L3I3"/>
<sequence length="111" mass="12305">MRILFILNRVTTIPVVTGYFILLLAGAIVLTASATVVAIQPPPVEEFVPIGELPEEDRLPAAPFLVSAYSLVWIFAFGYFWMLSRRLSVVERELNDLAKRAGLDSETEPKG</sequence>